<reference evidence="1 2" key="1">
    <citation type="journal article" date="2020" name="Microorganisms">
        <title>Reliable Identification of Environmental Pseudomonas Isolates Using the rpoD Gene.</title>
        <authorList>
            <consortium name="The Broad Institute Genome Sequencing Platform"/>
            <person name="Girard L."/>
            <person name="Lood C."/>
            <person name="Rokni-Zadeh H."/>
            <person name="van Noort V."/>
            <person name="Lavigne R."/>
            <person name="De Mot R."/>
        </authorList>
    </citation>
    <scope>NUCLEOTIDE SEQUENCE [LARGE SCALE GENOMIC DNA]</scope>
    <source>
        <strain evidence="1 2">SWRI196</strain>
    </source>
</reference>
<evidence type="ECO:0000313" key="2">
    <source>
        <dbReference type="Proteomes" id="UP000617171"/>
    </source>
</evidence>
<sequence>MSVKNLKPEYISHYINDGGTYSWVNHQAKILPSTYLEYAKQDFDEQDGGRALINAVGNAKRAFHLQTETLCDALGWKVAYKNRQLGFDKRLEYLSKCGVLSPRILSRLNKTRNRVEHEYIVPTTEQVEDYLDIVELFIFAVGQILDRFPYEMDFSLMQDEYYDSTLELPNDFIFKMNSGSLDSFTIGQKGESITKVMTDDDYFPWLKAIFTQYFLV</sequence>
<gene>
    <name evidence="1" type="ORF">HU811_09750</name>
</gene>
<evidence type="ECO:0008006" key="3">
    <source>
        <dbReference type="Google" id="ProtNLM"/>
    </source>
</evidence>
<protein>
    <recommendedName>
        <fullName evidence="3">DUF4145 domain-containing protein</fullName>
    </recommendedName>
</protein>
<name>A0ABR6UQN8_9PSED</name>
<dbReference type="RefSeq" id="WP_186655517.1">
    <property type="nucleotide sequence ID" value="NZ_JABWQV010000039.1"/>
</dbReference>
<evidence type="ECO:0000313" key="1">
    <source>
        <dbReference type="EMBL" id="MBC3346911.1"/>
    </source>
</evidence>
<comment type="caution">
    <text evidence="1">The sequence shown here is derived from an EMBL/GenBank/DDBJ whole genome shotgun (WGS) entry which is preliminary data.</text>
</comment>
<keyword evidence="2" id="KW-1185">Reference proteome</keyword>
<accession>A0ABR6UQN8</accession>
<proteinExistence type="predicted"/>
<organism evidence="1 2">
    <name type="scientific">Pseudomonas tehranensis</name>
    <dbReference type="NCBI Taxonomy" id="2745502"/>
    <lineage>
        <taxon>Bacteria</taxon>
        <taxon>Pseudomonadati</taxon>
        <taxon>Pseudomonadota</taxon>
        <taxon>Gammaproteobacteria</taxon>
        <taxon>Pseudomonadales</taxon>
        <taxon>Pseudomonadaceae</taxon>
        <taxon>Pseudomonas</taxon>
    </lineage>
</organism>
<dbReference type="EMBL" id="JABWQV010000039">
    <property type="protein sequence ID" value="MBC3346911.1"/>
    <property type="molecule type" value="Genomic_DNA"/>
</dbReference>
<dbReference type="Proteomes" id="UP000617171">
    <property type="component" value="Unassembled WGS sequence"/>
</dbReference>